<dbReference type="EMBL" id="JOJR01001628">
    <property type="protein sequence ID" value="RCN30199.1"/>
    <property type="molecule type" value="Genomic_DNA"/>
</dbReference>
<dbReference type="GO" id="GO:0040029">
    <property type="term" value="P:epigenetic regulation of gene expression"/>
    <property type="evidence" value="ECO:0007669"/>
    <property type="project" value="TreeGrafter"/>
</dbReference>
<dbReference type="OrthoDB" id="5853490at2759"/>
<dbReference type="PANTHER" id="PTHR10625:SF47">
    <property type="entry name" value="HISTONE DEACETYLASE 6"/>
    <property type="match status" value="1"/>
</dbReference>
<keyword evidence="2" id="KW-0812">Transmembrane</keyword>
<feature type="domain" description="Histone deacetylase" evidence="3">
    <location>
        <begin position="20"/>
        <end position="110"/>
    </location>
</feature>
<reference evidence="4 5" key="1">
    <citation type="submission" date="2014-10" db="EMBL/GenBank/DDBJ databases">
        <title>Draft genome of the hookworm Ancylostoma caninum.</title>
        <authorList>
            <person name="Mitreva M."/>
        </authorList>
    </citation>
    <scope>NUCLEOTIDE SEQUENCE [LARGE SCALE GENOMIC DNA]</scope>
    <source>
        <strain evidence="4 5">Baltimore</strain>
    </source>
</reference>
<evidence type="ECO:0000313" key="5">
    <source>
        <dbReference type="Proteomes" id="UP000252519"/>
    </source>
</evidence>
<dbReference type="PANTHER" id="PTHR10625">
    <property type="entry name" value="HISTONE DEACETYLASE HDAC1-RELATED"/>
    <property type="match status" value="1"/>
</dbReference>
<organism evidence="4 5">
    <name type="scientific">Ancylostoma caninum</name>
    <name type="common">Dog hookworm</name>
    <dbReference type="NCBI Taxonomy" id="29170"/>
    <lineage>
        <taxon>Eukaryota</taxon>
        <taxon>Metazoa</taxon>
        <taxon>Ecdysozoa</taxon>
        <taxon>Nematoda</taxon>
        <taxon>Chromadorea</taxon>
        <taxon>Rhabditida</taxon>
        <taxon>Rhabditina</taxon>
        <taxon>Rhabditomorpha</taxon>
        <taxon>Strongyloidea</taxon>
        <taxon>Ancylostomatidae</taxon>
        <taxon>Ancylostomatinae</taxon>
        <taxon>Ancylostoma</taxon>
    </lineage>
</organism>
<dbReference type="InterPro" id="IPR037138">
    <property type="entry name" value="His_deacetylse_dom_sf"/>
</dbReference>
<dbReference type="InterPro" id="IPR023696">
    <property type="entry name" value="Ureohydrolase_dom_sf"/>
</dbReference>
<accession>A0A368FGS9</accession>
<dbReference type="GO" id="GO:0141221">
    <property type="term" value="F:histone deacetylase activity, hydrolytic mechanism"/>
    <property type="evidence" value="ECO:0007669"/>
    <property type="project" value="UniProtKB-EC"/>
</dbReference>
<dbReference type="Gene3D" id="3.40.800.20">
    <property type="entry name" value="Histone deacetylase domain"/>
    <property type="match status" value="1"/>
</dbReference>
<evidence type="ECO:0000256" key="1">
    <source>
        <dbReference type="ARBA" id="ARBA00048287"/>
    </source>
</evidence>
<dbReference type="GO" id="GO:0000118">
    <property type="term" value="C:histone deacetylase complex"/>
    <property type="evidence" value="ECO:0007669"/>
    <property type="project" value="TreeGrafter"/>
</dbReference>
<dbReference type="STRING" id="29170.A0A368FGS9"/>
<gene>
    <name evidence="4" type="ORF">ANCCAN_24026</name>
</gene>
<keyword evidence="2" id="KW-1133">Transmembrane helix</keyword>
<protein>
    <recommendedName>
        <fullName evidence="3">Histone deacetylase domain-containing protein</fullName>
    </recommendedName>
</protein>
<feature type="transmembrane region" description="Helical" evidence="2">
    <location>
        <begin position="99"/>
        <end position="120"/>
    </location>
</feature>
<dbReference type="AlphaFoldDB" id="A0A368FGS9"/>
<sequence>MLLVHNGDSTKHFNCVEEDHPETPARTASIMSKLESCGIPSKCEVLLNERVATDSELEAVHERPYIQKMRRCAEMTDSELRLTEEGLNSIYLTRDTFSIASRSVGAVLEVLIFLLLLFLCSI</sequence>
<dbReference type="Proteomes" id="UP000252519">
    <property type="component" value="Unassembled WGS sequence"/>
</dbReference>
<proteinExistence type="predicted"/>
<keyword evidence="2" id="KW-0472">Membrane</keyword>
<dbReference type="SUPFAM" id="SSF52768">
    <property type="entry name" value="Arginase/deacetylase"/>
    <property type="match status" value="1"/>
</dbReference>
<evidence type="ECO:0000256" key="2">
    <source>
        <dbReference type="SAM" id="Phobius"/>
    </source>
</evidence>
<name>A0A368FGS9_ANCCA</name>
<keyword evidence="5" id="KW-1185">Reference proteome</keyword>
<evidence type="ECO:0000313" key="4">
    <source>
        <dbReference type="EMBL" id="RCN30199.1"/>
    </source>
</evidence>
<comment type="caution">
    <text evidence="4">The sequence shown here is derived from an EMBL/GenBank/DDBJ whole genome shotgun (WGS) entry which is preliminary data.</text>
</comment>
<comment type="catalytic activity">
    <reaction evidence="1">
        <text>N(6)-acetyl-L-lysyl-[histone] + H2O = L-lysyl-[histone] + acetate</text>
        <dbReference type="Rhea" id="RHEA:58196"/>
        <dbReference type="Rhea" id="RHEA-COMP:9845"/>
        <dbReference type="Rhea" id="RHEA-COMP:11338"/>
        <dbReference type="ChEBI" id="CHEBI:15377"/>
        <dbReference type="ChEBI" id="CHEBI:29969"/>
        <dbReference type="ChEBI" id="CHEBI:30089"/>
        <dbReference type="ChEBI" id="CHEBI:61930"/>
        <dbReference type="EC" id="3.5.1.98"/>
    </reaction>
</comment>
<dbReference type="InterPro" id="IPR023801">
    <property type="entry name" value="His_deacetylse_dom"/>
</dbReference>
<evidence type="ECO:0000259" key="3">
    <source>
        <dbReference type="Pfam" id="PF00850"/>
    </source>
</evidence>
<dbReference type="Pfam" id="PF00850">
    <property type="entry name" value="Hist_deacetyl"/>
    <property type="match status" value="1"/>
</dbReference>